<dbReference type="FunFam" id="3.40.50.720:FF:000173">
    <property type="entry name" value="3-oxoacyl-[acyl-carrier protein] reductase"/>
    <property type="match status" value="1"/>
</dbReference>
<dbReference type="GO" id="GO:0016491">
    <property type="term" value="F:oxidoreductase activity"/>
    <property type="evidence" value="ECO:0007669"/>
    <property type="project" value="UniProtKB-KW"/>
</dbReference>
<dbReference type="Gene3D" id="3.40.50.720">
    <property type="entry name" value="NAD(P)-binding Rossmann-like Domain"/>
    <property type="match status" value="1"/>
</dbReference>
<gene>
    <name evidence="3" type="ORF">G3I21_17575</name>
</gene>
<protein>
    <submittedName>
        <fullName evidence="3">SDR family oxidoreductase</fullName>
    </submittedName>
</protein>
<dbReference type="EMBL" id="JAAGMR010000206">
    <property type="protein sequence ID" value="NEB93478.1"/>
    <property type="molecule type" value="Genomic_DNA"/>
</dbReference>
<keyword evidence="2" id="KW-0560">Oxidoreductase</keyword>
<evidence type="ECO:0000256" key="2">
    <source>
        <dbReference type="ARBA" id="ARBA00023002"/>
    </source>
</evidence>
<dbReference type="PANTHER" id="PTHR42879">
    <property type="entry name" value="3-OXOACYL-(ACYL-CARRIER-PROTEIN) REDUCTASE"/>
    <property type="match status" value="1"/>
</dbReference>
<sequence length="253" mass="26594">MDMELKGRTVLVTGGSSGIGAAIARAYAAEGARVALTYRSGGEDAERLARELGAGRDAAMAVRYSLAEPHTVESAVATVTERWGGVDVLVANAVRWAPRRAPGERFEDVAAGDWRGFLDDNLAPTLRTVQLVVDGMRARSWGRIVLISSHVALDGHRGQEFYGAAKSALHGFARSLAWDVGCDGILVNVVCPGLTATERVLTGLPVEIRERETLLTPTGRLSSPQDVAGAVLFLGSAANSNTTGQTLTVAGGR</sequence>
<evidence type="ECO:0000313" key="4">
    <source>
        <dbReference type="Proteomes" id="UP000470520"/>
    </source>
</evidence>
<dbReference type="AlphaFoldDB" id="A0A7K3QUC4"/>
<dbReference type="InterPro" id="IPR050259">
    <property type="entry name" value="SDR"/>
</dbReference>
<name>A0A7K3QUC4_9ACTN</name>
<dbReference type="InterPro" id="IPR036291">
    <property type="entry name" value="NAD(P)-bd_dom_sf"/>
</dbReference>
<proteinExistence type="inferred from homology"/>
<dbReference type="SUPFAM" id="SSF51735">
    <property type="entry name" value="NAD(P)-binding Rossmann-fold domains"/>
    <property type="match status" value="1"/>
</dbReference>
<dbReference type="InterPro" id="IPR020904">
    <property type="entry name" value="Sc_DH/Rdtase_CS"/>
</dbReference>
<dbReference type="PROSITE" id="PS00061">
    <property type="entry name" value="ADH_SHORT"/>
    <property type="match status" value="1"/>
</dbReference>
<dbReference type="CDD" id="cd05233">
    <property type="entry name" value="SDR_c"/>
    <property type="match status" value="1"/>
</dbReference>
<comment type="caution">
    <text evidence="3">The sequence shown here is derived from an EMBL/GenBank/DDBJ whole genome shotgun (WGS) entry which is preliminary data.</text>
</comment>
<comment type="similarity">
    <text evidence="1">Belongs to the short-chain dehydrogenases/reductases (SDR) family.</text>
</comment>
<dbReference type="PRINTS" id="PR00080">
    <property type="entry name" value="SDRFAMILY"/>
</dbReference>
<evidence type="ECO:0000256" key="1">
    <source>
        <dbReference type="ARBA" id="ARBA00006484"/>
    </source>
</evidence>
<reference evidence="3 4" key="1">
    <citation type="submission" date="2020-01" db="EMBL/GenBank/DDBJ databases">
        <title>Insect and environment-associated Actinomycetes.</title>
        <authorList>
            <person name="Currrie C."/>
            <person name="Chevrette M."/>
            <person name="Carlson C."/>
            <person name="Stubbendieck R."/>
            <person name="Wendt-Pienkowski E."/>
        </authorList>
    </citation>
    <scope>NUCLEOTIDE SEQUENCE [LARGE SCALE GENOMIC DNA]</scope>
    <source>
        <strain evidence="3 4">SID7754</strain>
    </source>
</reference>
<dbReference type="PRINTS" id="PR00081">
    <property type="entry name" value="GDHRDH"/>
</dbReference>
<organism evidence="3 4">
    <name type="scientific">Streptomyces bauhiniae</name>
    <dbReference type="NCBI Taxonomy" id="2340725"/>
    <lineage>
        <taxon>Bacteria</taxon>
        <taxon>Bacillati</taxon>
        <taxon>Actinomycetota</taxon>
        <taxon>Actinomycetes</taxon>
        <taxon>Kitasatosporales</taxon>
        <taxon>Streptomycetaceae</taxon>
        <taxon>Streptomyces</taxon>
    </lineage>
</organism>
<dbReference type="PANTHER" id="PTHR42879:SF2">
    <property type="entry name" value="3-OXOACYL-[ACYL-CARRIER-PROTEIN] REDUCTASE FABG"/>
    <property type="match status" value="1"/>
</dbReference>
<dbReference type="Proteomes" id="UP000470520">
    <property type="component" value="Unassembled WGS sequence"/>
</dbReference>
<dbReference type="Pfam" id="PF13561">
    <property type="entry name" value="adh_short_C2"/>
    <property type="match status" value="1"/>
</dbReference>
<dbReference type="RefSeq" id="WP_164189846.1">
    <property type="nucleotide sequence ID" value="NZ_JAAGMR010000206.1"/>
</dbReference>
<evidence type="ECO:0000313" key="3">
    <source>
        <dbReference type="EMBL" id="NEB93478.1"/>
    </source>
</evidence>
<dbReference type="GO" id="GO:0032787">
    <property type="term" value="P:monocarboxylic acid metabolic process"/>
    <property type="evidence" value="ECO:0007669"/>
    <property type="project" value="UniProtKB-ARBA"/>
</dbReference>
<dbReference type="InterPro" id="IPR002347">
    <property type="entry name" value="SDR_fam"/>
</dbReference>
<accession>A0A7K3QUC4</accession>